<gene>
    <name evidence="7" type="primary">TMEM41A</name>
    <name evidence="7" type="ORF">BGZ97_007420</name>
</gene>
<feature type="compositionally biased region" description="Basic and acidic residues" evidence="5">
    <location>
        <begin position="569"/>
        <end position="581"/>
    </location>
</feature>
<comment type="caution">
    <text evidence="7">The sequence shown here is derived from an EMBL/GenBank/DDBJ whole genome shotgun (WGS) entry which is preliminary data.</text>
</comment>
<feature type="transmembrane region" description="Helical" evidence="6">
    <location>
        <begin position="663"/>
        <end position="682"/>
    </location>
</feature>
<feature type="compositionally biased region" description="Low complexity" evidence="5">
    <location>
        <begin position="231"/>
        <end position="253"/>
    </location>
</feature>
<accession>A0A9P6RQ11</accession>
<feature type="region of interest" description="Disordered" evidence="5">
    <location>
        <begin position="205"/>
        <end position="294"/>
    </location>
</feature>
<organism evidence="7 8">
    <name type="scientific">Linnemannia gamsii</name>
    <dbReference type="NCBI Taxonomy" id="64522"/>
    <lineage>
        <taxon>Eukaryota</taxon>
        <taxon>Fungi</taxon>
        <taxon>Fungi incertae sedis</taxon>
        <taxon>Mucoromycota</taxon>
        <taxon>Mortierellomycotina</taxon>
        <taxon>Mortierellomycetes</taxon>
        <taxon>Mortierellales</taxon>
        <taxon>Mortierellaceae</taxon>
        <taxon>Linnemannia</taxon>
    </lineage>
</organism>
<feature type="compositionally biased region" description="Low complexity" evidence="5">
    <location>
        <begin position="552"/>
        <end position="567"/>
    </location>
</feature>
<name>A0A9P6RQ11_9FUNG</name>
<dbReference type="OrthoDB" id="3364966at2759"/>
<dbReference type="InterPro" id="IPR045014">
    <property type="entry name" value="TM41A/B"/>
</dbReference>
<feature type="region of interest" description="Disordered" evidence="5">
    <location>
        <begin position="546"/>
        <end position="589"/>
    </location>
</feature>
<evidence type="ECO:0000256" key="5">
    <source>
        <dbReference type="SAM" id="MobiDB-lite"/>
    </source>
</evidence>
<dbReference type="GO" id="GO:0016020">
    <property type="term" value="C:membrane"/>
    <property type="evidence" value="ECO:0007669"/>
    <property type="project" value="UniProtKB-SubCell"/>
</dbReference>
<feature type="transmembrane region" description="Helical" evidence="6">
    <location>
        <begin position="310"/>
        <end position="332"/>
    </location>
</feature>
<keyword evidence="8" id="KW-1185">Reference proteome</keyword>
<feature type="region of interest" description="Disordered" evidence="5">
    <location>
        <begin position="29"/>
        <end position="160"/>
    </location>
</feature>
<feature type="compositionally biased region" description="Polar residues" evidence="5">
    <location>
        <begin position="109"/>
        <end position="127"/>
    </location>
</feature>
<evidence type="ECO:0000313" key="8">
    <source>
        <dbReference type="Proteomes" id="UP000823405"/>
    </source>
</evidence>
<feature type="region of interest" description="Disordered" evidence="5">
    <location>
        <begin position="444"/>
        <end position="515"/>
    </location>
</feature>
<proteinExistence type="predicted"/>
<feature type="compositionally biased region" description="Low complexity" evidence="5">
    <location>
        <begin position="452"/>
        <end position="498"/>
    </location>
</feature>
<dbReference type="PANTHER" id="PTHR43220">
    <property type="match status" value="1"/>
</dbReference>
<evidence type="ECO:0000256" key="4">
    <source>
        <dbReference type="ARBA" id="ARBA00023136"/>
    </source>
</evidence>
<feature type="compositionally biased region" description="Polar residues" evidence="5">
    <location>
        <begin position="279"/>
        <end position="292"/>
    </location>
</feature>
<reference evidence="7" key="1">
    <citation type="journal article" date="2020" name="Fungal Divers.">
        <title>Resolving the Mortierellaceae phylogeny through synthesis of multi-gene phylogenetics and phylogenomics.</title>
        <authorList>
            <person name="Vandepol N."/>
            <person name="Liber J."/>
            <person name="Desiro A."/>
            <person name="Na H."/>
            <person name="Kennedy M."/>
            <person name="Barry K."/>
            <person name="Grigoriev I.V."/>
            <person name="Miller A.N."/>
            <person name="O'Donnell K."/>
            <person name="Stajich J.E."/>
            <person name="Bonito G."/>
        </authorList>
    </citation>
    <scope>NUCLEOTIDE SEQUENCE</scope>
    <source>
        <strain evidence="7">NVP60</strain>
    </source>
</reference>
<feature type="region of interest" description="Disordered" evidence="5">
    <location>
        <begin position="690"/>
        <end position="763"/>
    </location>
</feature>
<feature type="compositionally biased region" description="Polar residues" evidence="5">
    <location>
        <begin position="57"/>
        <end position="67"/>
    </location>
</feature>
<feature type="compositionally biased region" description="Low complexity" evidence="5">
    <location>
        <begin position="128"/>
        <end position="140"/>
    </location>
</feature>
<sequence>MSILAHSAVSTAASAAALGRFHTSNKCDSFGRQRSSSFNKSAPYLQPAAGTGAGVRKSSSTTATSLNREPGSHLDLSAPLSPPSMSSTSSSQSITESSFVSSSPSSSSKAQSHFAGNNLDRNNFAQPSFTNTNSNNINSTAGQPWLNLPSPTDINSDVQGDQAQTNAPMICTGRSRSNTLTNTGTAPAEVAAAVINTQFDHVMRPRRPSLVNRPSGSIGHASPSFAQQDLNNNNNNNNSNNNSSSSSSSNNNSMDSRVGSHVPSRHLYPPTSVLPQYHDITTTDNENNSDCLNTEKETSTASWTSYQLGFFPRILVLIGLFGMSLGGLYLIAQVLPPLSLPKSIDDVKVDAEILQEFATATYEGWIRTFWVFSVVYMWKQCFGIPGSAFLNILAGALYGPWFGTILTSLLTTLGSVLAYFMSFFLMEPIMNRYASTRLDQMRTQIQKKTSRSSGKSPKIITTTSTATSTSSSLSTSASPVLAGPSTSSRGTLRTRSSSFTVRKTDGTDQDMSSSSMYSYPHQLAVSNVLSLSTVTPSHRDDIEIHESEGLLSEENNVEKVSSSNNNNDRLLDMDGGSKEVDGNDDSQDEEEGTSLFMQLLLIRLFPLTPYWFINLASPLVGVPVIPFMTSMFLGCMPYNYICAQAGAILGEIHELRDIYQQPWILFQIVMVLVLSATAFWLSKRSKKQQMEKEQGGTKSRSSEEEEMREANDESTHSLLRQHRFVSDHNNSSQDEESDIIEENVPMAVLGPHDRVPSRNNKRDSAIIDMSAYHY</sequence>
<evidence type="ECO:0000256" key="2">
    <source>
        <dbReference type="ARBA" id="ARBA00022692"/>
    </source>
</evidence>
<keyword evidence="4 6" id="KW-0472">Membrane</keyword>
<dbReference type="Proteomes" id="UP000823405">
    <property type="component" value="Unassembled WGS sequence"/>
</dbReference>
<evidence type="ECO:0000256" key="6">
    <source>
        <dbReference type="SAM" id="Phobius"/>
    </source>
</evidence>
<feature type="transmembrane region" description="Helical" evidence="6">
    <location>
        <begin position="607"/>
        <end position="628"/>
    </location>
</feature>
<dbReference type="AlphaFoldDB" id="A0A9P6RQ11"/>
<protein>
    <submittedName>
        <fullName evidence="7">Transmembrane protein 41A</fullName>
    </submittedName>
</protein>
<feature type="compositionally biased region" description="Basic and acidic residues" evidence="5">
    <location>
        <begin position="751"/>
        <end position="763"/>
    </location>
</feature>
<dbReference type="EMBL" id="JAAAIN010000033">
    <property type="protein sequence ID" value="KAG0322332.1"/>
    <property type="molecule type" value="Genomic_DNA"/>
</dbReference>
<comment type="subcellular location">
    <subcellularLocation>
        <location evidence="1">Membrane</location>
        <topology evidence="1">Multi-pass membrane protein</topology>
    </subcellularLocation>
</comment>
<keyword evidence="2 6" id="KW-0812">Transmembrane</keyword>
<evidence type="ECO:0000256" key="3">
    <source>
        <dbReference type="ARBA" id="ARBA00022989"/>
    </source>
</evidence>
<keyword evidence="3 6" id="KW-1133">Transmembrane helix</keyword>
<evidence type="ECO:0000256" key="1">
    <source>
        <dbReference type="ARBA" id="ARBA00004141"/>
    </source>
</evidence>
<dbReference type="PANTHER" id="PTHR43220:SF21">
    <property type="entry name" value="TRANSMEMBRANE PROTEIN 41A"/>
    <property type="match status" value="1"/>
</dbReference>
<feature type="compositionally biased region" description="Polar residues" evidence="5">
    <location>
        <begin position="149"/>
        <end position="160"/>
    </location>
</feature>
<evidence type="ECO:0000313" key="7">
    <source>
        <dbReference type="EMBL" id="KAG0322332.1"/>
    </source>
</evidence>
<feature type="compositionally biased region" description="Polar residues" evidence="5">
    <location>
        <begin position="29"/>
        <end position="40"/>
    </location>
</feature>
<feature type="transmembrane region" description="Helical" evidence="6">
    <location>
        <begin position="405"/>
        <end position="426"/>
    </location>
</feature>
<feature type="compositionally biased region" description="Low complexity" evidence="5">
    <location>
        <begin position="77"/>
        <end position="108"/>
    </location>
</feature>